<protein>
    <submittedName>
        <fullName evidence="9">ComEC family competence protein</fullName>
    </submittedName>
</protein>
<keyword evidence="5 6" id="KW-0472">Membrane</keyword>
<feature type="transmembrane region" description="Helical" evidence="6">
    <location>
        <begin position="214"/>
        <end position="235"/>
    </location>
</feature>
<dbReference type="InterPro" id="IPR025405">
    <property type="entry name" value="DUF4131"/>
</dbReference>
<evidence type="ECO:0000313" key="9">
    <source>
        <dbReference type="EMBL" id="SQI25865.1"/>
    </source>
</evidence>
<dbReference type="GO" id="GO:0005886">
    <property type="term" value="C:plasma membrane"/>
    <property type="evidence" value="ECO:0007669"/>
    <property type="project" value="UniProtKB-SubCell"/>
</dbReference>
<dbReference type="NCBIfam" id="TIGR00360">
    <property type="entry name" value="ComEC_N-term"/>
    <property type="match status" value="1"/>
</dbReference>
<feature type="transmembrane region" description="Helical" evidence="6">
    <location>
        <begin position="319"/>
        <end position="335"/>
    </location>
</feature>
<proteinExistence type="predicted"/>
<feature type="transmembrane region" description="Helical" evidence="6">
    <location>
        <begin position="296"/>
        <end position="314"/>
    </location>
</feature>
<evidence type="ECO:0000256" key="3">
    <source>
        <dbReference type="ARBA" id="ARBA00022692"/>
    </source>
</evidence>
<dbReference type="InterPro" id="IPR004797">
    <property type="entry name" value="Competence_ComEC/Rec2"/>
</dbReference>
<dbReference type="PANTHER" id="PTHR30619">
    <property type="entry name" value="DNA INTERNALIZATION/COMPETENCE PROTEIN COMEC/REC2"/>
    <property type="match status" value="1"/>
</dbReference>
<evidence type="ECO:0000256" key="2">
    <source>
        <dbReference type="ARBA" id="ARBA00022475"/>
    </source>
</evidence>
<reference evidence="9 10" key="1">
    <citation type="submission" date="2018-06" db="EMBL/GenBank/DDBJ databases">
        <authorList>
            <consortium name="Pathogen Informatics"/>
            <person name="Doyle S."/>
        </authorList>
    </citation>
    <scope>NUCLEOTIDE SEQUENCE [LARGE SCALE GENOMIC DNA]</scope>
    <source>
        <strain evidence="9 10">NCTC7307</strain>
    </source>
</reference>
<dbReference type="Pfam" id="PF13567">
    <property type="entry name" value="DUF4131"/>
    <property type="match status" value="1"/>
</dbReference>
<name>A0A2X4WGL4_SALER</name>
<feature type="transmembrane region" description="Helical" evidence="6">
    <location>
        <begin position="347"/>
        <end position="365"/>
    </location>
</feature>
<dbReference type="Pfam" id="PF03772">
    <property type="entry name" value="Competence"/>
    <property type="match status" value="1"/>
</dbReference>
<evidence type="ECO:0000256" key="1">
    <source>
        <dbReference type="ARBA" id="ARBA00004651"/>
    </source>
</evidence>
<evidence type="ECO:0000259" key="7">
    <source>
        <dbReference type="Pfam" id="PF03772"/>
    </source>
</evidence>
<dbReference type="GO" id="GO:0030420">
    <property type="term" value="P:establishment of competence for transformation"/>
    <property type="evidence" value="ECO:0007669"/>
    <property type="project" value="InterPro"/>
</dbReference>
<evidence type="ECO:0000256" key="6">
    <source>
        <dbReference type="SAM" id="Phobius"/>
    </source>
</evidence>
<accession>A0A2X4WGL4</accession>
<dbReference type="EMBL" id="LS483466">
    <property type="protein sequence ID" value="SQI25865.1"/>
    <property type="molecule type" value="Genomic_DNA"/>
</dbReference>
<dbReference type="PANTHER" id="PTHR30619:SF1">
    <property type="entry name" value="RECOMBINATION PROTEIN 2"/>
    <property type="match status" value="1"/>
</dbReference>
<evidence type="ECO:0000256" key="5">
    <source>
        <dbReference type="ARBA" id="ARBA00023136"/>
    </source>
</evidence>
<organism evidence="9 10">
    <name type="scientific">Salmonella enterica subsp. arizonae</name>
    <dbReference type="NCBI Taxonomy" id="59203"/>
    <lineage>
        <taxon>Bacteria</taxon>
        <taxon>Pseudomonadati</taxon>
        <taxon>Pseudomonadota</taxon>
        <taxon>Gammaproteobacteria</taxon>
        <taxon>Enterobacterales</taxon>
        <taxon>Enterobacteriaceae</taxon>
        <taxon>Salmonella</taxon>
    </lineage>
</organism>
<keyword evidence="10" id="KW-1185">Reference proteome</keyword>
<dbReference type="InterPro" id="IPR052159">
    <property type="entry name" value="Competence_DNA_uptake"/>
</dbReference>
<feature type="transmembrane region" description="Helical" evidence="6">
    <location>
        <begin position="247"/>
        <end position="266"/>
    </location>
</feature>
<evidence type="ECO:0000259" key="8">
    <source>
        <dbReference type="Pfam" id="PF13567"/>
    </source>
</evidence>
<dbReference type="AlphaFoldDB" id="A0A2X4WGL4"/>
<keyword evidence="2" id="KW-1003">Cell membrane</keyword>
<keyword evidence="3 6" id="KW-0812">Transmembrane</keyword>
<evidence type="ECO:0000256" key="4">
    <source>
        <dbReference type="ARBA" id="ARBA00022989"/>
    </source>
</evidence>
<feature type="transmembrane region" description="Helical" evidence="6">
    <location>
        <begin position="377"/>
        <end position="399"/>
    </location>
</feature>
<sequence length="401" mass="44051">MRSMRHTSTYDIASITRHADSRGAICLVCLLCLIPHHYARYAALSLLFFLWGTLAARQAIWAGNVLPASTQEATVVITATDHMTTHYGRITQLRGKPLFPAVGIVLYGQYLPTEVCAGQQWAMTLKVRAVHGQLNEGGFDSQRYALAQHQPLTGRFLQAKAINPTCSLRARYLASLRATLAPYPWQQVILALGMGERGAMSQDIKAVMRETGTAHLMAISGLHIAFAALLAAGLIRGGQLFLPVRWIRWQTPLLGGIVCAMFYAWLTGLQPPALRTVAALSVWGGLKLSGRQWSGWQVWCCCLAAIIFADPVAVISQSLWLSAFAVAGLLFWYQWFPAPNGNFPWSIRWLLNLLHLQAGITLLLLPLQVALFHGISVTAMLANLFAVPWVTFVTVPLILAA</sequence>
<dbReference type="Proteomes" id="UP000248731">
    <property type="component" value="Chromosome 1"/>
</dbReference>
<feature type="domain" description="ComEC/Rec2-related protein" evidence="7">
    <location>
        <begin position="193"/>
        <end position="401"/>
    </location>
</feature>
<feature type="domain" description="DUF4131" evidence="8">
    <location>
        <begin position="24"/>
        <end position="149"/>
    </location>
</feature>
<dbReference type="NCBIfam" id="TIGR00361">
    <property type="entry name" value="ComEC_Rec2"/>
    <property type="match status" value="1"/>
</dbReference>
<dbReference type="InterPro" id="IPR004477">
    <property type="entry name" value="ComEC_N"/>
</dbReference>
<evidence type="ECO:0000313" key="10">
    <source>
        <dbReference type="Proteomes" id="UP000248731"/>
    </source>
</evidence>
<comment type="subcellular location">
    <subcellularLocation>
        <location evidence="1">Cell membrane</location>
        <topology evidence="1">Multi-pass membrane protein</topology>
    </subcellularLocation>
</comment>
<gene>
    <name evidence="9" type="ORF">NCTC7307_03580</name>
</gene>
<keyword evidence="4 6" id="KW-1133">Transmembrane helix</keyword>